<accession>A0A7Y3RLL2</accession>
<evidence type="ECO:0000256" key="2">
    <source>
        <dbReference type="SAM" id="SignalP"/>
    </source>
</evidence>
<evidence type="ECO:0000313" key="4">
    <source>
        <dbReference type="Proteomes" id="UP000536835"/>
    </source>
</evidence>
<dbReference type="Proteomes" id="UP000536835">
    <property type="component" value="Unassembled WGS sequence"/>
</dbReference>
<comment type="caution">
    <text evidence="3">The sequence shown here is derived from an EMBL/GenBank/DDBJ whole genome shotgun (WGS) entry which is preliminary data.</text>
</comment>
<dbReference type="Pfam" id="PF09839">
    <property type="entry name" value="DUF2066"/>
    <property type="match status" value="1"/>
</dbReference>
<keyword evidence="4" id="KW-1185">Reference proteome</keyword>
<feature type="chain" id="PRO_5031006511" evidence="2">
    <location>
        <begin position="20"/>
        <end position="470"/>
    </location>
</feature>
<evidence type="ECO:0000313" key="3">
    <source>
        <dbReference type="EMBL" id="NNU16348.1"/>
    </source>
</evidence>
<protein>
    <submittedName>
        <fullName evidence="3">DUF2066 domain-containing protein</fullName>
    </submittedName>
</protein>
<proteinExistence type="predicted"/>
<sequence>MLRFFALFSVVLSLLPAFAQDVFTVAEVPVAAQAKSAAEAQEQARDLGRRQALDLLLRRLVSEEDWIYLPNLAEELEAEAVTTPRAETYDIYDPNSVEAQLPTKQPLSLTEQQIRSFEMETNVFNEKSSGTTYRAQITYRFKPDAIRNILRGARLPYSEEQARRVLILPVLRTANDTYLWEAKNPWARAWLARPLVNELTPMELPQGDVIDTQAITADEAANLNGAALRAFAERYTASKIYLAKGDLQEVNGEFRLRVRLIDATPPSLNASGPQTSAIGTEVVDLFFRGKDDDFPALARRAVESTVARHSASWKRRTLVDYSQQRTFDLTAWFNTQAAWSHIQDAINDSALVQDAETQAFSNANAIMMLTVVGAEEQFSLAMRERDLTVWQDRSERWHIAETDLASVLMTRTEPLTTDIDEEVERRRGLGRFFGRRGNRDDRADEPEAEDTSEAEIPELPDDLFGDDGGR</sequence>
<gene>
    <name evidence="3" type="ORF">HK107_08450</name>
</gene>
<dbReference type="RefSeq" id="WP_173198496.1">
    <property type="nucleotide sequence ID" value="NZ_JABFCX010000002.1"/>
</dbReference>
<feature type="compositionally biased region" description="Acidic residues" evidence="1">
    <location>
        <begin position="443"/>
        <end position="470"/>
    </location>
</feature>
<dbReference type="InterPro" id="IPR018642">
    <property type="entry name" value="DUF2066"/>
</dbReference>
<dbReference type="AlphaFoldDB" id="A0A7Y3RLL2"/>
<feature type="signal peptide" evidence="2">
    <location>
        <begin position="1"/>
        <end position="19"/>
    </location>
</feature>
<evidence type="ECO:0000256" key="1">
    <source>
        <dbReference type="SAM" id="MobiDB-lite"/>
    </source>
</evidence>
<feature type="region of interest" description="Disordered" evidence="1">
    <location>
        <begin position="432"/>
        <end position="470"/>
    </location>
</feature>
<name>A0A7Y3RLL2_9PROT</name>
<reference evidence="3 4" key="1">
    <citation type="submission" date="2020-05" db="EMBL/GenBank/DDBJ databases">
        <title>Parvularcula mediterraneae sp. nov., isolated from polypropylene straw from shallow seawater of the seashore of Laganas in Zakynthos island, Greece.</title>
        <authorList>
            <person name="Szabo I."/>
            <person name="Al-Omari J."/>
            <person name="Rado J."/>
            <person name="Szerdahelyi G.S."/>
        </authorList>
    </citation>
    <scope>NUCLEOTIDE SEQUENCE [LARGE SCALE GENOMIC DNA]</scope>
    <source>
        <strain evidence="3 4">ZS-1/3</strain>
    </source>
</reference>
<dbReference type="EMBL" id="JABFCX010000002">
    <property type="protein sequence ID" value="NNU16348.1"/>
    <property type="molecule type" value="Genomic_DNA"/>
</dbReference>
<keyword evidence="2" id="KW-0732">Signal</keyword>
<organism evidence="3 4">
    <name type="scientific">Parvularcula mediterranea</name>
    <dbReference type="NCBI Taxonomy" id="2732508"/>
    <lineage>
        <taxon>Bacteria</taxon>
        <taxon>Pseudomonadati</taxon>
        <taxon>Pseudomonadota</taxon>
        <taxon>Alphaproteobacteria</taxon>
        <taxon>Parvularculales</taxon>
        <taxon>Parvularculaceae</taxon>
        <taxon>Parvularcula</taxon>
    </lineage>
</organism>